<sequence>MAHQHSHPHRHHAHTRNRKVLAISFTLISIFMMVELLGGYYFKSLALIADAGHMANDSFALLIALIALYLSPQNQSRIAVLNGISLIVVALCIIGEAIERWQYPQTIQSLPMLIVAILGLGVNALVAWLMLKGDLHNLNLRAAYLHVLADLLGSIVAIIAGLSIVFLGWLWVDIVASLILSLFILRSGYAVTKEAVLSLQ</sequence>
<feature type="transmembrane region" description="Helical" evidence="6">
    <location>
        <begin position="78"/>
        <end position="98"/>
    </location>
</feature>
<dbReference type="Gene3D" id="1.20.1510.10">
    <property type="entry name" value="Cation efflux protein transmembrane domain"/>
    <property type="match status" value="1"/>
</dbReference>
<protein>
    <submittedName>
        <fullName evidence="8">Cation diffusion facilitator family transporter</fullName>
    </submittedName>
</protein>
<dbReference type="SUPFAM" id="SSF161111">
    <property type="entry name" value="Cation efflux protein transmembrane domain-like"/>
    <property type="match status" value="1"/>
</dbReference>
<dbReference type="InterPro" id="IPR027469">
    <property type="entry name" value="Cation_efflux_TMD_sf"/>
</dbReference>
<keyword evidence="3" id="KW-0864">Zinc transport</keyword>
<feature type="transmembrane region" description="Helical" evidence="6">
    <location>
        <begin position="143"/>
        <end position="162"/>
    </location>
</feature>
<dbReference type="InterPro" id="IPR002524">
    <property type="entry name" value="Cation_efflux"/>
</dbReference>
<keyword evidence="4 6" id="KW-1133">Transmembrane helix</keyword>
<proteinExistence type="predicted"/>
<keyword evidence="2 6" id="KW-0812">Transmembrane</keyword>
<feature type="transmembrane region" description="Helical" evidence="6">
    <location>
        <begin position="110"/>
        <end position="131"/>
    </location>
</feature>
<dbReference type="PANTHER" id="PTHR11562">
    <property type="entry name" value="CATION EFFLUX PROTEIN/ ZINC TRANSPORTER"/>
    <property type="match status" value="1"/>
</dbReference>
<dbReference type="EMBL" id="JAQAHH010000004">
    <property type="protein sequence ID" value="MDP9499962.1"/>
    <property type="molecule type" value="Genomic_DNA"/>
</dbReference>
<name>A0ABT9KFH9_9PAST</name>
<feature type="transmembrane region" description="Helical" evidence="6">
    <location>
        <begin position="20"/>
        <end position="42"/>
    </location>
</feature>
<dbReference type="PANTHER" id="PTHR11562:SF17">
    <property type="entry name" value="RE54080P-RELATED"/>
    <property type="match status" value="1"/>
</dbReference>
<accession>A0ABT9KFH9</accession>
<evidence type="ECO:0000313" key="8">
    <source>
        <dbReference type="EMBL" id="MDP9499962.1"/>
    </source>
</evidence>
<comment type="subcellular location">
    <subcellularLocation>
        <location evidence="1">Membrane</location>
        <topology evidence="1">Multi-pass membrane protein</topology>
    </subcellularLocation>
</comment>
<reference evidence="8 9" key="1">
    <citation type="submission" date="2022-12" db="EMBL/GenBank/DDBJ databases">
        <title>Genome sequence of Pasteurellaceae Bisgaard Taxon 45.</title>
        <authorList>
            <person name="Foggin C."/>
            <person name="Rosen L.E."/>
            <person name="Henton M."/>
            <person name="Buys A."/>
            <person name="Floyd T."/>
            <person name="Turner A.D."/>
            <person name="Tarbin J."/>
            <person name="Lloyd A.S."/>
            <person name="Chaitezvi C."/>
            <person name="Ellis R.J."/>
            <person name="Roberts H.C."/>
            <person name="Dastjerdi A."/>
            <person name="Nunez A."/>
            <person name="Van Vliet A.H."/>
            <person name="Steinbach F."/>
        </authorList>
    </citation>
    <scope>NUCLEOTIDE SEQUENCE [LARGE SCALE GENOMIC DNA]</scope>
    <source>
        <strain evidence="8 9">VF20HR</strain>
    </source>
</reference>
<keyword evidence="9" id="KW-1185">Reference proteome</keyword>
<evidence type="ECO:0000313" key="9">
    <source>
        <dbReference type="Proteomes" id="UP001224083"/>
    </source>
</evidence>
<dbReference type="NCBIfam" id="TIGR01297">
    <property type="entry name" value="CDF"/>
    <property type="match status" value="1"/>
</dbReference>
<keyword evidence="3" id="KW-0862">Zinc</keyword>
<keyword evidence="3" id="KW-0813">Transport</keyword>
<evidence type="ECO:0000256" key="5">
    <source>
        <dbReference type="ARBA" id="ARBA00023136"/>
    </source>
</evidence>
<feature type="transmembrane region" description="Helical" evidence="6">
    <location>
        <begin position="168"/>
        <end position="185"/>
    </location>
</feature>
<evidence type="ECO:0000256" key="2">
    <source>
        <dbReference type="ARBA" id="ARBA00022692"/>
    </source>
</evidence>
<gene>
    <name evidence="8" type="ORF">O7M46_03240</name>
</gene>
<dbReference type="Proteomes" id="UP001224083">
    <property type="component" value="Unassembled WGS sequence"/>
</dbReference>
<dbReference type="InterPro" id="IPR050681">
    <property type="entry name" value="CDF/SLC30A"/>
</dbReference>
<dbReference type="InterPro" id="IPR058533">
    <property type="entry name" value="Cation_efflux_TM"/>
</dbReference>
<comment type="caution">
    <text evidence="8">The sequence shown here is derived from an EMBL/GenBank/DDBJ whole genome shotgun (WGS) entry which is preliminary data.</text>
</comment>
<feature type="domain" description="Cation efflux protein transmembrane" evidence="7">
    <location>
        <begin position="22"/>
        <end position="199"/>
    </location>
</feature>
<evidence type="ECO:0000256" key="4">
    <source>
        <dbReference type="ARBA" id="ARBA00022989"/>
    </source>
</evidence>
<evidence type="ECO:0000259" key="7">
    <source>
        <dbReference type="Pfam" id="PF01545"/>
    </source>
</evidence>
<feature type="transmembrane region" description="Helical" evidence="6">
    <location>
        <begin position="54"/>
        <end position="71"/>
    </location>
</feature>
<evidence type="ECO:0000256" key="1">
    <source>
        <dbReference type="ARBA" id="ARBA00004141"/>
    </source>
</evidence>
<evidence type="ECO:0000256" key="6">
    <source>
        <dbReference type="SAM" id="Phobius"/>
    </source>
</evidence>
<keyword evidence="5 6" id="KW-0472">Membrane</keyword>
<evidence type="ECO:0000256" key="3">
    <source>
        <dbReference type="ARBA" id="ARBA00022906"/>
    </source>
</evidence>
<dbReference type="Pfam" id="PF01545">
    <property type="entry name" value="Cation_efflux"/>
    <property type="match status" value="1"/>
</dbReference>
<organism evidence="8 9">
    <name type="scientific">Bisgaard Taxon 45</name>
    <dbReference type="NCBI Taxonomy" id="304289"/>
    <lineage>
        <taxon>Bacteria</taxon>
        <taxon>Pseudomonadati</taxon>
        <taxon>Pseudomonadota</taxon>
        <taxon>Gammaproteobacteria</taxon>
        <taxon>Pasteurellales</taxon>
        <taxon>Pasteurellaceae</taxon>
    </lineage>
</organism>
<keyword evidence="3" id="KW-0406">Ion transport</keyword>